<evidence type="ECO:0000313" key="1">
    <source>
        <dbReference type="EMBL" id="MFB9754140.1"/>
    </source>
</evidence>
<dbReference type="InterPro" id="IPR032466">
    <property type="entry name" value="Metal_Hydrolase"/>
</dbReference>
<dbReference type="InterPro" id="IPR011059">
    <property type="entry name" value="Metal-dep_hydrolase_composite"/>
</dbReference>
<dbReference type="Gene3D" id="2.30.40.10">
    <property type="entry name" value="Urease, subunit C, domain 1"/>
    <property type="match status" value="1"/>
</dbReference>
<proteinExistence type="predicted"/>
<dbReference type="SUPFAM" id="SSF51556">
    <property type="entry name" value="Metallo-dependent hydrolases"/>
    <property type="match status" value="1"/>
</dbReference>
<keyword evidence="2" id="KW-1185">Reference proteome</keyword>
<dbReference type="RefSeq" id="WP_344914277.1">
    <property type="nucleotide sequence ID" value="NZ_BAAAYO010000013.1"/>
</dbReference>
<dbReference type="PANTHER" id="PTHR42717">
    <property type="entry name" value="DIHYDROOROTASE-RELATED"/>
    <property type="match status" value="1"/>
</dbReference>
<sequence length="369" mass="39613">MSDSLFVQVIDPAGHAIYPAQVVKTGEGYRLERKTAAEAQEAAPNVYLSPGWIDLHTHVYDGMTSISVPADDVGIRTGVHLVVDAGSSGEATLPGFRKYVVPRAVTQIRAWLNISSIGLVHLREVSDLSLISVDRTVQAIVDNQPFVCGVKVRASGAIVGSMGTQPLRLAKLAARETGLPLMVHIGEAPPTVDEVLDLLEEGDVVTHCFHGKIGHPWGRSGLPEPALERALARGVKLDVGHGAASFSFDICKKAMESGHAPFSISTDVHIRNINGPVHNLATTMSKMLGFGMPLPEVIAAVTAAPADVLRLPHWCGLDGTLKQATLFRIEDNAGRTRVYRDSKGVELVPERTIEPMAVICGEEWINLTN</sequence>
<gene>
    <name evidence="1" type="ORF">ACFFNY_21440</name>
</gene>
<comment type="caution">
    <text evidence="1">The sequence shown here is derived from an EMBL/GenBank/DDBJ whole genome shotgun (WGS) entry which is preliminary data.</text>
</comment>
<protein>
    <submittedName>
        <fullName evidence="1">Amidohydrolase/deacetylase family metallohydrolase</fullName>
    </submittedName>
</protein>
<organism evidence="1 2">
    <name type="scientific">Paenibacillus hodogayensis</name>
    <dbReference type="NCBI Taxonomy" id="279208"/>
    <lineage>
        <taxon>Bacteria</taxon>
        <taxon>Bacillati</taxon>
        <taxon>Bacillota</taxon>
        <taxon>Bacilli</taxon>
        <taxon>Bacillales</taxon>
        <taxon>Paenibacillaceae</taxon>
        <taxon>Paenibacillus</taxon>
    </lineage>
</organism>
<dbReference type="EMBL" id="JBHMAG010000014">
    <property type="protein sequence ID" value="MFB9754140.1"/>
    <property type="molecule type" value="Genomic_DNA"/>
</dbReference>
<dbReference type="InterPro" id="IPR020043">
    <property type="entry name" value="Deacetylase_Atu3266-like"/>
</dbReference>
<dbReference type="Gene3D" id="3.20.20.140">
    <property type="entry name" value="Metal-dependent hydrolases"/>
    <property type="match status" value="1"/>
</dbReference>
<reference evidence="1 2" key="1">
    <citation type="submission" date="2024-09" db="EMBL/GenBank/DDBJ databases">
        <authorList>
            <person name="Sun Q."/>
            <person name="Mori K."/>
        </authorList>
    </citation>
    <scope>NUCLEOTIDE SEQUENCE [LARGE SCALE GENOMIC DNA]</scope>
    <source>
        <strain evidence="1 2">JCM 12520</strain>
    </source>
</reference>
<accession>A0ABV5W0P1</accession>
<dbReference type="Proteomes" id="UP001589619">
    <property type="component" value="Unassembled WGS sequence"/>
</dbReference>
<evidence type="ECO:0000313" key="2">
    <source>
        <dbReference type="Proteomes" id="UP001589619"/>
    </source>
</evidence>
<name>A0ABV5W0P1_9BACL</name>
<dbReference type="PANTHER" id="PTHR42717:SF1">
    <property type="entry name" value="IMIDAZOLONEPROPIONASE AND RELATED AMIDOHYDROLASES"/>
    <property type="match status" value="1"/>
</dbReference>